<dbReference type="AlphaFoldDB" id="A0A1Q5ZVC2"/>
<reference evidence="3 4" key="1">
    <citation type="submission" date="2016-11" db="EMBL/GenBank/DDBJ databases">
        <title>Whole Genome Sequencing of Mucilaginibacter polytrichastri RG4-7(T) isolated from the moss sample.</title>
        <authorList>
            <person name="Li Y."/>
        </authorList>
    </citation>
    <scope>NUCLEOTIDE SEQUENCE [LARGE SCALE GENOMIC DNA]</scope>
    <source>
        <strain evidence="3 4">RG4-7</strain>
    </source>
</reference>
<feature type="compositionally biased region" description="Basic residues" evidence="1">
    <location>
        <begin position="412"/>
        <end position="422"/>
    </location>
</feature>
<evidence type="ECO:0000259" key="2">
    <source>
        <dbReference type="Pfam" id="PF03432"/>
    </source>
</evidence>
<proteinExistence type="predicted"/>
<sequence>MVAVIKAGKSIHRVFNYNENKVKEGVAEIIGAKNYPFDPDKMTVPMRLNRLLRQMELRPHVQVNSVHISLNFSPSENHLDNEKLMEITNAYMEKLGFGKQPFLVYRHHDAGHPHCHVVTTNITSDGGRIDLHHLAAKKSEQARKETEKSFGLVAAEGRQDSPQYELQPIAMGKVKYGRIQSKKAITTVLDGVLPNYRFTSLPELNAVLRQYNVLADRGSENSRIFKANGLVYRILDDQGNPVGVPIKASDFYSRPTLKYLESKYGNNEVKRMPYKGRAKNAIDMALLGGKATLRDLVRALEKQGIHVALRQNDTGIIYGITYVDHTTKCIFNGSALGKQYSAKAIQERCQHALKPGQHLAGNAAQKQTGLQPQAGATAAETKDKTIPLVGGNVLEALLQPEFTSDYLPHQLRGNKKRRKKGKSNNNNQ</sequence>
<protein>
    <recommendedName>
        <fullName evidence="2">MobA/VirD2-like nuclease domain-containing protein</fullName>
    </recommendedName>
</protein>
<feature type="region of interest" description="Disordered" evidence="1">
    <location>
        <begin position="360"/>
        <end position="382"/>
    </location>
</feature>
<dbReference type="OrthoDB" id="915634at2"/>
<feature type="domain" description="MobA/VirD2-like nuclease" evidence="2">
    <location>
        <begin position="17"/>
        <end position="152"/>
    </location>
</feature>
<dbReference type="RefSeq" id="WP_074488512.1">
    <property type="nucleotide sequence ID" value="NZ_FPAM01000002.1"/>
</dbReference>
<dbReference type="InterPro" id="IPR005094">
    <property type="entry name" value="Endonuclease_MobA/VirD2"/>
</dbReference>
<gene>
    <name evidence="3" type="ORF">RG47T_1161</name>
</gene>
<name>A0A1Q5ZVC2_9SPHI</name>
<dbReference type="Pfam" id="PF03432">
    <property type="entry name" value="Relaxase"/>
    <property type="match status" value="1"/>
</dbReference>
<evidence type="ECO:0000256" key="1">
    <source>
        <dbReference type="SAM" id="MobiDB-lite"/>
    </source>
</evidence>
<feature type="region of interest" description="Disordered" evidence="1">
    <location>
        <begin position="407"/>
        <end position="428"/>
    </location>
</feature>
<evidence type="ECO:0000313" key="3">
    <source>
        <dbReference type="EMBL" id="OKS85715.1"/>
    </source>
</evidence>
<comment type="caution">
    <text evidence="3">The sequence shown here is derived from an EMBL/GenBank/DDBJ whole genome shotgun (WGS) entry which is preliminary data.</text>
</comment>
<evidence type="ECO:0000313" key="4">
    <source>
        <dbReference type="Proteomes" id="UP000186720"/>
    </source>
</evidence>
<accession>A0A1Q5ZVC2</accession>
<dbReference type="STRING" id="1302689.RG47T_1161"/>
<dbReference type="EMBL" id="MPPL01000001">
    <property type="protein sequence ID" value="OKS85715.1"/>
    <property type="molecule type" value="Genomic_DNA"/>
</dbReference>
<keyword evidence="4" id="KW-1185">Reference proteome</keyword>
<organism evidence="3 4">
    <name type="scientific">Mucilaginibacter polytrichastri</name>
    <dbReference type="NCBI Taxonomy" id="1302689"/>
    <lineage>
        <taxon>Bacteria</taxon>
        <taxon>Pseudomonadati</taxon>
        <taxon>Bacteroidota</taxon>
        <taxon>Sphingobacteriia</taxon>
        <taxon>Sphingobacteriales</taxon>
        <taxon>Sphingobacteriaceae</taxon>
        <taxon>Mucilaginibacter</taxon>
    </lineage>
</organism>
<dbReference type="Proteomes" id="UP000186720">
    <property type="component" value="Unassembled WGS sequence"/>
</dbReference>